<feature type="transmembrane region" description="Helical" evidence="6">
    <location>
        <begin position="608"/>
        <end position="632"/>
    </location>
</feature>
<evidence type="ECO:0000256" key="5">
    <source>
        <dbReference type="ARBA" id="ARBA00023136"/>
    </source>
</evidence>
<dbReference type="Gene3D" id="1.20.1250.20">
    <property type="entry name" value="MFS general substrate transporter like domains"/>
    <property type="match status" value="1"/>
</dbReference>
<feature type="transmembrane region" description="Helical" evidence="6">
    <location>
        <begin position="447"/>
        <end position="464"/>
    </location>
</feature>
<feature type="transmembrane region" description="Helical" evidence="6">
    <location>
        <begin position="484"/>
        <end position="504"/>
    </location>
</feature>
<comment type="similarity">
    <text evidence="2">Belongs to the major facilitator superfamily. Proton-dependent oligopeptide transporter (POT/PTR) (TC 2.A.17) family.</text>
</comment>
<gene>
    <name evidence="7" type="ORF">AB1Y20_006082</name>
</gene>
<accession>A0AB34J454</accession>
<name>A0AB34J454_PRYPA</name>
<evidence type="ECO:0000256" key="1">
    <source>
        <dbReference type="ARBA" id="ARBA00004141"/>
    </source>
</evidence>
<feature type="transmembrane region" description="Helical" evidence="6">
    <location>
        <begin position="182"/>
        <end position="201"/>
    </location>
</feature>
<evidence type="ECO:0000256" key="3">
    <source>
        <dbReference type="ARBA" id="ARBA00022692"/>
    </source>
</evidence>
<dbReference type="Pfam" id="PF00854">
    <property type="entry name" value="PTR2"/>
    <property type="match status" value="1"/>
</dbReference>
<keyword evidence="4 6" id="KW-1133">Transmembrane helix</keyword>
<feature type="transmembrane region" description="Helical" evidence="6">
    <location>
        <begin position="151"/>
        <end position="170"/>
    </location>
</feature>
<feature type="transmembrane region" description="Helical" evidence="6">
    <location>
        <begin position="239"/>
        <end position="261"/>
    </location>
</feature>
<feature type="transmembrane region" description="Helical" evidence="6">
    <location>
        <begin position="369"/>
        <end position="388"/>
    </location>
</feature>
<dbReference type="Proteomes" id="UP001515480">
    <property type="component" value="Unassembled WGS sequence"/>
</dbReference>
<keyword evidence="3 6" id="KW-0812">Transmembrane</keyword>
<evidence type="ECO:0000256" key="2">
    <source>
        <dbReference type="ARBA" id="ARBA00005982"/>
    </source>
</evidence>
<feature type="transmembrane region" description="Helical" evidence="6">
    <location>
        <begin position="400"/>
        <end position="426"/>
    </location>
</feature>
<feature type="transmembrane region" description="Helical" evidence="6">
    <location>
        <begin position="644"/>
        <end position="664"/>
    </location>
</feature>
<comment type="subcellular location">
    <subcellularLocation>
        <location evidence="1">Membrane</location>
        <topology evidence="1">Multi-pass membrane protein</topology>
    </subcellularLocation>
</comment>
<evidence type="ECO:0000256" key="4">
    <source>
        <dbReference type="ARBA" id="ARBA00022989"/>
    </source>
</evidence>
<dbReference type="SUPFAM" id="SSF103473">
    <property type="entry name" value="MFS general substrate transporter"/>
    <property type="match status" value="1"/>
</dbReference>
<dbReference type="GO" id="GO:0022857">
    <property type="term" value="F:transmembrane transporter activity"/>
    <property type="evidence" value="ECO:0007669"/>
    <property type="project" value="InterPro"/>
</dbReference>
<protein>
    <submittedName>
        <fullName evidence="7">Uncharacterized protein</fullName>
    </submittedName>
</protein>
<evidence type="ECO:0000256" key="6">
    <source>
        <dbReference type="SAM" id="Phobius"/>
    </source>
</evidence>
<dbReference type="PANTHER" id="PTHR11654">
    <property type="entry name" value="OLIGOPEPTIDE TRANSPORTER-RELATED"/>
    <property type="match status" value="1"/>
</dbReference>
<keyword evidence="8" id="KW-1185">Reference proteome</keyword>
<sequence length="759" mass="81127">MCSTAAHSSPADCCASFRLANPPTRQRSTALRSIVHSIAFIIVSSLLHLAALDCLFLGTAVHRAAGNGAASDPAATLECHRAPYALSSSTGAKALGSQSPAMPAVGAPRGQVGTVLHIIVTELCERFAFYGLAGSLTYYFMTLGLRPDLAAFLNQLFLAVVYVTPVFGAYVADVYLGRYQTILVFCGVYITGLLLTTLSAWPTETVRPHTNRSLLDFSANDSTAGDAPFYVSSTVSHSLALIGVFFGVSLGSGGIKSNVVVLGADQFELPQQAAEQAAFFNWFYWSINIGATAAYLFLTNLALHGWPEVGIPKNFGFFASFCIPTTAFIIGVSVFRLGKAQYKMKPPEGSAVTSFVITLSGACLRGRGLFLLAACILLPVSFVLIVLTSPLDAGPLRDTIASSGLVFVAISLALLAVGGSDTRWLYTGGTRASALPAERDAADVVRILPLAACVCVFWMIYVQMSSNFQLQGCQMDLNTAVMDFSPATLSVCDSVVIMVLIPVVDRLVYPALRRCGIDLSMVTKITIGFGFAGLSVACAGVVEILRKYSSVMPGDGICPSRVPMSSLSIWAQTPQYMLIGLGEIFAAITCYELFYSEVPAHMRSVCQSINLLCTAFGSLAAAGLNSVMASWIPPNLNDGHMEYVFFFLAAVMALNIFFFVRLSAQFDYRADLFSEVDDGTFHPSGDYEQSYSEALLHGLRMSGTGHLDFLVPGMIMGGRMTTSRASSKRPTERLTGNSECLDSLLDSRGVRDVNLGIAV</sequence>
<feature type="transmembrane region" description="Helical" evidence="6">
    <location>
        <begin position="315"/>
        <end position="335"/>
    </location>
</feature>
<feature type="transmembrane region" description="Helical" evidence="6">
    <location>
        <begin position="525"/>
        <end position="545"/>
    </location>
</feature>
<feature type="transmembrane region" description="Helical" evidence="6">
    <location>
        <begin position="34"/>
        <end position="57"/>
    </location>
</feature>
<reference evidence="7 8" key="1">
    <citation type="journal article" date="2024" name="Science">
        <title>Giant polyketide synthase enzymes in the biosynthesis of giant marine polyether toxins.</title>
        <authorList>
            <person name="Fallon T.R."/>
            <person name="Shende V.V."/>
            <person name="Wierzbicki I.H."/>
            <person name="Pendleton A.L."/>
            <person name="Watervoot N.F."/>
            <person name="Auber R.P."/>
            <person name="Gonzalez D.J."/>
            <person name="Wisecaver J.H."/>
            <person name="Moore B.S."/>
        </authorList>
    </citation>
    <scope>NUCLEOTIDE SEQUENCE [LARGE SCALE GENOMIC DNA]</scope>
    <source>
        <strain evidence="7 8">12B1</strain>
    </source>
</reference>
<dbReference type="GO" id="GO:0016020">
    <property type="term" value="C:membrane"/>
    <property type="evidence" value="ECO:0007669"/>
    <property type="project" value="UniProtKB-SubCell"/>
</dbReference>
<feature type="transmembrane region" description="Helical" evidence="6">
    <location>
        <begin position="576"/>
        <end position="596"/>
    </location>
</feature>
<organism evidence="7 8">
    <name type="scientific">Prymnesium parvum</name>
    <name type="common">Toxic golden alga</name>
    <dbReference type="NCBI Taxonomy" id="97485"/>
    <lineage>
        <taxon>Eukaryota</taxon>
        <taxon>Haptista</taxon>
        <taxon>Haptophyta</taxon>
        <taxon>Prymnesiophyceae</taxon>
        <taxon>Prymnesiales</taxon>
        <taxon>Prymnesiaceae</taxon>
        <taxon>Prymnesium</taxon>
    </lineage>
</organism>
<feature type="transmembrane region" description="Helical" evidence="6">
    <location>
        <begin position="282"/>
        <end position="303"/>
    </location>
</feature>
<evidence type="ECO:0000313" key="7">
    <source>
        <dbReference type="EMBL" id="KAL1511274.1"/>
    </source>
</evidence>
<proteinExistence type="inferred from homology"/>
<dbReference type="InterPro" id="IPR036259">
    <property type="entry name" value="MFS_trans_sf"/>
</dbReference>
<dbReference type="AlphaFoldDB" id="A0AB34J454"/>
<keyword evidence="5 6" id="KW-0472">Membrane</keyword>
<comment type="caution">
    <text evidence="7">The sequence shown here is derived from an EMBL/GenBank/DDBJ whole genome shotgun (WGS) entry which is preliminary data.</text>
</comment>
<evidence type="ECO:0000313" key="8">
    <source>
        <dbReference type="Proteomes" id="UP001515480"/>
    </source>
</evidence>
<dbReference type="InterPro" id="IPR000109">
    <property type="entry name" value="POT_fam"/>
</dbReference>
<dbReference type="EMBL" id="JBGBPQ010000014">
    <property type="protein sequence ID" value="KAL1511274.1"/>
    <property type="molecule type" value="Genomic_DNA"/>
</dbReference>